<feature type="compositionally biased region" description="Basic and acidic residues" evidence="5">
    <location>
        <begin position="97"/>
        <end position="107"/>
    </location>
</feature>
<dbReference type="InterPro" id="IPR017907">
    <property type="entry name" value="Znf_RING_CS"/>
</dbReference>
<dbReference type="STRING" id="930991.A0A0D0DR20"/>
<evidence type="ECO:0000259" key="6">
    <source>
        <dbReference type="PROSITE" id="PS50089"/>
    </source>
</evidence>
<reference evidence="8" key="2">
    <citation type="submission" date="2015-01" db="EMBL/GenBank/DDBJ databases">
        <title>Evolutionary Origins and Diversification of the Mycorrhizal Mutualists.</title>
        <authorList>
            <consortium name="DOE Joint Genome Institute"/>
            <consortium name="Mycorrhizal Genomics Consortium"/>
            <person name="Kohler A."/>
            <person name="Kuo A."/>
            <person name="Nagy L.G."/>
            <person name="Floudas D."/>
            <person name="Copeland A."/>
            <person name="Barry K.W."/>
            <person name="Cichocki N."/>
            <person name="Veneault-Fourrey C."/>
            <person name="LaButti K."/>
            <person name="Lindquist E.A."/>
            <person name="Lipzen A."/>
            <person name="Lundell T."/>
            <person name="Morin E."/>
            <person name="Murat C."/>
            <person name="Riley R."/>
            <person name="Ohm R."/>
            <person name="Sun H."/>
            <person name="Tunlid A."/>
            <person name="Henrissat B."/>
            <person name="Grigoriev I.V."/>
            <person name="Hibbett D.S."/>
            <person name="Martin F."/>
        </authorList>
    </citation>
    <scope>NUCLEOTIDE SEQUENCE [LARGE SCALE GENOMIC DNA]</scope>
    <source>
        <strain evidence="8">Ve08.2h10</strain>
    </source>
</reference>
<keyword evidence="8" id="KW-1185">Reference proteome</keyword>
<evidence type="ECO:0000313" key="8">
    <source>
        <dbReference type="Proteomes" id="UP000054538"/>
    </source>
</evidence>
<evidence type="ECO:0000256" key="4">
    <source>
        <dbReference type="PROSITE-ProRule" id="PRU00175"/>
    </source>
</evidence>
<evidence type="ECO:0000256" key="3">
    <source>
        <dbReference type="ARBA" id="ARBA00022833"/>
    </source>
</evidence>
<evidence type="ECO:0000256" key="5">
    <source>
        <dbReference type="SAM" id="MobiDB-lite"/>
    </source>
</evidence>
<dbReference type="PROSITE" id="PS50089">
    <property type="entry name" value="ZF_RING_2"/>
    <property type="match status" value="1"/>
</dbReference>
<accession>A0A0D0DR20</accession>
<sequence length="298" mass="33671">MVRPAQEPSRPTTRSMTMPSARRSVRLRRDREKAKSPLSLSLPVASAGAQSCSGSRKRKRPPTPAGEDTSLRSKPRKKRAQIKGICESAPGSSGKAATREEALPSREKELEEQLERVLRAERELTNVVKDYGVHAAEATLNHLEEHYTCPLCFEILACPYTLIPRNCGHTFCATCILKWFFSRLGHGYWPETVDCPMCRSALPYIPDQIPRPDFSFPFTPNRTTDSAIRGLINSVLHDLTDVTTTISTTLSDWDKDGHSRQEWFKRERAGRIDMTSLATKWNTLKPIEFLSFKARLEV</sequence>
<keyword evidence="2 4" id="KW-0863">Zinc-finger</keyword>
<dbReference type="SUPFAM" id="SSF57850">
    <property type="entry name" value="RING/U-box"/>
    <property type="match status" value="1"/>
</dbReference>
<name>A0A0D0DR20_9AGAM</name>
<dbReference type="GO" id="GO:0008270">
    <property type="term" value="F:zinc ion binding"/>
    <property type="evidence" value="ECO:0007669"/>
    <property type="project" value="UniProtKB-KW"/>
</dbReference>
<keyword evidence="1" id="KW-0479">Metal-binding</keyword>
<feature type="domain" description="RING-type" evidence="6">
    <location>
        <begin position="149"/>
        <end position="199"/>
    </location>
</feature>
<dbReference type="HOGENOM" id="CLU_064533_0_0_1"/>
<dbReference type="InterPro" id="IPR013083">
    <property type="entry name" value="Znf_RING/FYVE/PHD"/>
</dbReference>
<dbReference type="AlphaFoldDB" id="A0A0D0DR20"/>
<gene>
    <name evidence="7" type="ORF">PAXRUDRAFT_827190</name>
</gene>
<dbReference type="PROSITE" id="PS00518">
    <property type="entry name" value="ZF_RING_1"/>
    <property type="match status" value="1"/>
</dbReference>
<feature type="compositionally biased region" description="Polar residues" evidence="5">
    <location>
        <begin position="9"/>
        <end position="18"/>
    </location>
</feature>
<evidence type="ECO:0000256" key="1">
    <source>
        <dbReference type="ARBA" id="ARBA00022723"/>
    </source>
</evidence>
<dbReference type="Gene3D" id="3.30.40.10">
    <property type="entry name" value="Zinc/RING finger domain, C3HC4 (zinc finger)"/>
    <property type="match status" value="1"/>
</dbReference>
<dbReference type="EMBL" id="KN825053">
    <property type="protein sequence ID" value="KIK95253.1"/>
    <property type="molecule type" value="Genomic_DNA"/>
</dbReference>
<dbReference type="SMART" id="SM00184">
    <property type="entry name" value="RING"/>
    <property type="match status" value="1"/>
</dbReference>
<proteinExistence type="predicted"/>
<dbReference type="InterPro" id="IPR027370">
    <property type="entry name" value="Znf-RING_euk"/>
</dbReference>
<organism evidence="7 8">
    <name type="scientific">Paxillus rubicundulus Ve08.2h10</name>
    <dbReference type="NCBI Taxonomy" id="930991"/>
    <lineage>
        <taxon>Eukaryota</taxon>
        <taxon>Fungi</taxon>
        <taxon>Dikarya</taxon>
        <taxon>Basidiomycota</taxon>
        <taxon>Agaricomycotina</taxon>
        <taxon>Agaricomycetes</taxon>
        <taxon>Agaricomycetidae</taxon>
        <taxon>Boletales</taxon>
        <taxon>Paxilineae</taxon>
        <taxon>Paxillaceae</taxon>
        <taxon>Paxillus</taxon>
    </lineage>
</organism>
<reference evidence="7 8" key="1">
    <citation type="submission" date="2014-04" db="EMBL/GenBank/DDBJ databases">
        <authorList>
            <consortium name="DOE Joint Genome Institute"/>
            <person name="Kuo A."/>
            <person name="Kohler A."/>
            <person name="Jargeat P."/>
            <person name="Nagy L.G."/>
            <person name="Floudas D."/>
            <person name="Copeland A."/>
            <person name="Barry K.W."/>
            <person name="Cichocki N."/>
            <person name="Veneault-Fourrey C."/>
            <person name="LaButti K."/>
            <person name="Lindquist E.A."/>
            <person name="Lipzen A."/>
            <person name="Lundell T."/>
            <person name="Morin E."/>
            <person name="Murat C."/>
            <person name="Sun H."/>
            <person name="Tunlid A."/>
            <person name="Henrissat B."/>
            <person name="Grigoriev I.V."/>
            <person name="Hibbett D.S."/>
            <person name="Martin F."/>
            <person name="Nordberg H.P."/>
            <person name="Cantor M.N."/>
            <person name="Hua S.X."/>
        </authorList>
    </citation>
    <scope>NUCLEOTIDE SEQUENCE [LARGE SCALE GENOMIC DNA]</scope>
    <source>
        <strain evidence="7 8">Ve08.2h10</strain>
    </source>
</reference>
<feature type="region of interest" description="Disordered" evidence="5">
    <location>
        <begin position="1"/>
        <end position="107"/>
    </location>
</feature>
<keyword evidence="3" id="KW-0862">Zinc</keyword>
<dbReference type="InterPro" id="IPR001841">
    <property type="entry name" value="Znf_RING"/>
</dbReference>
<dbReference type="InParanoid" id="A0A0D0DR20"/>
<dbReference type="Proteomes" id="UP000054538">
    <property type="component" value="Unassembled WGS sequence"/>
</dbReference>
<evidence type="ECO:0000313" key="7">
    <source>
        <dbReference type="EMBL" id="KIK95253.1"/>
    </source>
</evidence>
<dbReference type="OrthoDB" id="6105938at2759"/>
<dbReference type="Pfam" id="PF13445">
    <property type="entry name" value="zf-RING_UBOX"/>
    <property type="match status" value="1"/>
</dbReference>
<evidence type="ECO:0000256" key="2">
    <source>
        <dbReference type="ARBA" id="ARBA00022771"/>
    </source>
</evidence>
<protein>
    <recommendedName>
        <fullName evidence="6">RING-type domain-containing protein</fullName>
    </recommendedName>
</protein>